<proteinExistence type="inferred from homology"/>
<feature type="domain" description="Lytic transglycosylase superhelical linker" evidence="5">
    <location>
        <begin position="414"/>
        <end position="477"/>
    </location>
</feature>
<keyword evidence="7" id="KW-1185">Reference proteome</keyword>
<evidence type="ECO:0000256" key="2">
    <source>
        <dbReference type="ARBA" id="ARBA00022729"/>
    </source>
</evidence>
<evidence type="ECO:0000313" key="6">
    <source>
        <dbReference type="EMBL" id="KWU02311.1"/>
    </source>
</evidence>
<keyword evidence="2 3" id="KW-0732">Signal</keyword>
<dbReference type="GeneID" id="300177572"/>
<feature type="domain" description="Transglycosylase SLT" evidence="4">
    <location>
        <begin position="489"/>
        <end position="602"/>
    </location>
</feature>
<dbReference type="InterPro" id="IPR037061">
    <property type="entry name" value="Lytic_TGlycoase_superhlx_L_sf"/>
</dbReference>
<protein>
    <submittedName>
        <fullName evidence="6">Lytic murein transglycosylase</fullName>
    </submittedName>
</protein>
<reference evidence="6 7" key="1">
    <citation type="submission" date="2015-11" db="EMBL/GenBank/DDBJ databases">
        <title>Draft WGS of Vibrio toranzoniae.</title>
        <authorList>
            <person name="Lasa A."/>
            <person name="Romalde J.L."/>
        </authorList>
    </citation>
    <scope>NUCLEOTIDE SEQUENCE [LARGE SCALE GENOMIC DNA]</scope>
    <source>
        <strain evidence="6 7">Vb 10.8</strain>
    </source>
</reference>
<evidence type="ECO:0000313" key="7">
    <source>
        <dbReference type="Proteomes" id="UP000057389"/>
    </source>
</evidence>
<dbReference type="SUPFAM" id="SSF53955">
    <property type="entry name" value="Lysozyme-like"/>
    <property type="match status" value="1"/>
</dbReference>
<name>A0A120DHD6_9VIBR</name>
<dbReference type="AlphaFoldDB" id="A0A120DHD6"/>
<dbReference type="PANTHER" id="PTHR37423">
    <property type="entry name" value="SOLUBLE LYTIC MUREIN TRANSGLYCOSYLASE-RELATED"/>
    <property type="match status" value="1"/>
</dbReference>
<evidence type="ECO:0000256" key="1">
    <source>
        <dbReference type="ARBA" id="ARBA00007734"/>
    </source>
</evidence>
<comment type="similarity">
    <text evidence="1">Belongs to the transglycosylase Slt family.</text>
</comment>
<dbReference type="Gene3D" id="1.10.1240.20">
    <property type="entry name" value="Lytic transglycosylase, superhelical linker domain"/>
    <property type="match status" value="1"/>
</dbReference>
<dbReference type="Proteomes" id="UP000057389">
    <property type="component" value="Unassembled WGS sequence"/>
</dbReference>
<dbReference type="GO" id="GO:0004553">
    <property type="term" value="F:hydrolase activity, hydrolyzing O-glycosyl compounds"/>
    <property type="evidence" value="ECO:0007669"/>
    <property type="project" value="InterPro"/>
</dbReference>
<accession>A0A120DHD6</accession>
<dbReference type="Pfam" id="PF14718">
    <property type="entry name" value="SLT_L"/>
    <property type="match status" value="1"/>
</dbReference>
<dbReference type="Gene3D" id="1.25.20.10">
    <property type="entry name" value="Bacterial muramidases"/>
    <property type="match status" value="1"/>
</dbReference>
<feature type="signal peptide" evidence="3">
    <location>
        <begin position="1"/>
        <end position="29"/>
    </location>
</feature>
<dbReference type="InterPro" id="IPR008939">
    <property type="entry name" value="Lytic_TGlycosylase_superhlx_U"/>
</dbReference>
<comment type="caution">
    <text evidence="6">The sequence shown here is derived from an EMBL/GenBank/DDBJ whole genome shotgun (WGS) entry which is preliminary data.</text>
</comment>
<sequence>MFFRIGNTKIAVVASAVLSSFSLAPMALASNASELEMQRDVYDRAQEVLDNHDLKAYSALRNKIQTYPLTPYTDYRAFLIGLGERTPAEVDAFIEQNKALPFSNRMRAPYLDSLAFQKQWKTILEFQTKEPVGEKYQCIYYRAHYEQGNQELAFKGAKQLWLSGSGVDDACDPLFESWDQAGLRTDELILERMLLAFEGRSGKLMTYLIKQLDSDESIAQAKQMKALYNKPEDVLAFAKKHPENEFYQAQTEFGFEKLARKSASSAQEVFDEVIKAQKFSKEKSQELADYLAFRLINTDSEELMAWRDKILVSSSKQVLLERRARLAIQHADWTGLQEWIARLDDKHQASLRWQYWLGRTEIALGDTAKGNKRLAGILGRRNFYSVAAAKQLGKPVQYPTSVLKYNAEMMKPFDTSLVRIGELIDRDKIAAAKSEWRWLLTNADKEHKAMFAAHAATQRWNHLTVTASIAAKMWDNLILRFPVAHKWWFNFYAEKHDIDPITLMALSRQESALDSEARSPVGARGIMQIMPKTAQYTANKHQIKYQGSDDLYDVGKNIEIGSHYLDGLLSQYDNNRIFALAAYNAGPSRVRQWRSRSDEKLDAYAFIEMIPFKETRGYVQNILMFEAYYRDILGVKGEFLAPHEVKTKY</sequence>
<evidence type="ECO:0000259" key="5">
    <source>
        <dbReference type="Pfam" id="PF14718"/>
    </source>
</evidence>
<dbReference type="InterPro" id="IPR008258">
    <property type="entry name" value="Transglycosylase_SLT_dom_1"/>
</dbReference>
<feature type="chain" id="PRO_5007164421" evidence="3">
    <location>
        <begin position="30"/>
        <end position="649"/>
    </location>
</feature>
<dbReference type="Pfam" id="PF01464">
    <property type="entry name" value="SLT"/>
    <property type="match status" value="1"/>
</dbReference>
<dbReference type="SUPFAM" id="SSF48435">
    <property type="entry name" value="Bacterial muramidases"/>
    <property type="match status" value="1"/>
</dbReference>
<dbReference type="CDD" id="cd13401">
    <property type="entry name" value="Slt70-like"/>
    <property type="match status" value="1"/>
</dbReference>
<dbReference type="InterPro" id="IPR012289">
    <property type="entry name" value="Lytic_TGlycosylase_superhlx_L"/>
</dbReference>
<dbReference type="Gene3D" id="1.10.530.10">
    <property type="match status" value="1"/>
</dbReference>
<dbReference type="PANTHER" id="PTHR37423:SF5">
    <property type="entry name" value="SOLUBLE LYTIC MUREIN TRANSGLYCOSYLASE"/>
    <property type="match status" value="1"/>
</dbReference>
<gene>
    <name evidence="6" type="ORF">APQ14_02355</name>
</gene>
<dbReference type="RefSeq" id="WP_060467222.1">
    <property type="nucleotide sequence ID" value="NZ_AP025514.1"/>
</dbReference>
<dbReference type="EMBL" id="LMXU01000004">
    <property type="protein sequence ID" value="KWU02311.1"/>
    <property type="molecule type" value="Genomic_DNA"/>
</dbReference>
<evidence type="ECO:0000256" key="3">
    <source>
        <dbReference type="SAM" id="SignalP"/>
    </source>
</evidence>
<dbReference type="GO" id="GO:0042597">
    <property type="term" value="C:periplasmic space"/>
    <property type="evidence" value="ECO:0007669"/>
    <property type="project" value="InterPro"/>
</dbReference>
<dbReference type="InterPro" id="IPR023346">
    <property type="entry name" value="Lysozyme-like_dom_sf"/>
</dbReference>
<organism evidence="6 7">
    <name type="scientific">Vibrio toranzoniae</name>
    <dbReference type="NCBI Taxonomy" id="1194427"/>
    <lineage>
        <taxon>Bacteria</taxon>
        <taxon>Pseudomonadati</taxon>
        <taxon>Pseudomonadota</taxon>
        <taxon>Gammaproteobacteria</taxon>
        <taxon>Vibrionales</taxon>
        <taxon>Vibrionaceae</taxon>
        <taxon>Vibrio</taxon>
    </lineage>
</organism>
<evidence type="ECO:0000259" key="4">
    <source>
        <dbReference type="Pfam" id="PF01464"/>
    </source>
</evidence>
<dbReference type="OrthoDB" id="92254at2"/>